<dbReference type="GO" id="GO:0032259">
    <property type="term" value="P:methylation"/>
    <property type="evidence" value="ECO:0007669"/>
    <property type="project" value="UniProtKB-KW"/>
</dbReference>
<dbReference type="PANTHER" id="PTHR43861">
    <property type="entry name" value="TRANS-ACONITATE 2-METHYLTRANSFERASE-RELATED"/>
    <property type="match status" value="1"/>
</dbReference>
<dbReference type="Gene3D" id="3.40.50.150">
    <property type="entry name" value="Vaccinia Virus protein VP39"/>
    <property type="match status" value="1"/>
</dbReference>
<evidence type="ECO:0000313" key="5">
    <source>
        <dbReference type="Proteomes" id="UP000034883"/>
    </source>
</evidence>
<dbReference type="InterPro" id="IPR029063">
    <property type="entry name" value="SAM-dependent_MTases_sf"/>
</dbReference>
<dbReference type="OrthoDB" id="9777638at2"/>
<evidence type="ECO:0000259" key="3">
    <source>
        <dbReference type="Pfam" id="PF13649"/>
    </source>
</evidence>
<protein>
    <submittedName>
        <fullName evidence="4">Methyltransferase</fullName>
    </submittedName>
</protein>
<feature type="domain" description="Methyltransferase" evidence="3">
    <location>
        <begin position="51"/>
        <end position="141"/>
    </location>
</feature>
<evidence type="ECO:0000256" key="1">
    <source>
        <dbReference type="ARBA" id="ARBA00022603"/>
    </source>
</evidence>
<dbReference type="STRING" id="927083.DB32_006996"/>
<keyword evidence="2 4" id="KW-0808">Transferase</keyword>
<organism evidence="4 5">
    <name type="scientific">Sandaracinus amylolyticus</name>
    <dbReference type="NCBI Taxonomy" id="927083"/>
    <lineage>
        <taxon>Bacteria</taxon>
        <taxon>Pseudomonadati</taxon>
        <taxon>Myxococcota</taxon>
        <taxon>Polyangia</taxon>
        <taxon>Polyangiales</taxon>
        <taxon>Sandaracinaceae</taxon>
        <taxon>Sandaracinus</taxon>
    </lineage>
</organism>
<evidence type="ECO:0000256" key="2">
    <source>
        <dbReference type="ARBA" id="ARBA00022679"/>
    </source>
</evidence>
<dbReference type="CDD" id="cd02440">
    <property type="entry name" value="AdoMet_MTases"/>
    <property type="match status" value="1"/>
</dbReference>
<proteinExistence type="predicted"/>
<dbReference type="KEGG" id="samy:DB32_006996"/>
<name>A0A0F6YN03_9BACT</name>
<dbReference type="InterPro" id="IPR041698">
    <property type="entry name" value="Methyltransf_25"/>
</dbReference>
<dbReference type="Proteomes" id="UP000034883">
    <property type="component" value="Chromosome"/>
</dbReference>
<accession>A0A0F6YN03</accession>
<sequence length="275" mass="29542">MTTMRNQDQAALWNDASGKTWAEMQDVLDRMLAPFEPLLVDAAFPGEGKRVLDVGCGAGATTLAMAKRLGPRGHCLGVDISAPLIAAAEARAIAPAVFLRADAQTHEFTPHDFDAVISRFGVMFFDDPVAAFTNIRRAARPHASLTFVAWRSPAENSFFTLAARAAAPFVPLRAPDPDAPGQFAFADGARIRRILDASGWTSVDVRAVDVPTHIEEHDLIAYVTKLGPVGLALRDADETTRTRTTEALRAAYAPSLRDGAARFSAASWLVTARAS</sequence>
<dbReference type="SUPFAM" id="SSF53335">
    <property type="entry name" value="S-adenosyl-L-methionine-dependent methyltransferases"/>
    <property type="match status" value="1"/>
</dbReference>
<reference evidence="4 5" key="1">
    <citation type="submission" date="2015-03" db="EMBL/GenBank/DDBJ databases">
        <title>Genome assembly of Sandaracinus amylolyticus DSM 53668.</title>
        <authorList>
            <person name="Sharma G."/>
            <person name="Subramanian S."/>
        </authorList>
    </citation>
    <scope>NUCLEOTIDE SEQUENCE [LARGE SCALE GENOMIC DNA]</scope>
    <source>
        <strain evidence="4 5">DSM 53668</strain>
    </source>
</reference>
<dbReference type="PANTHER" id="PTHR43861:SF1">
    <property type="entry name" value="TRANS-ACONITATE 2-METHYLTRANSFERASE"/>
    <property type="match status" value="1"/>
</dbReference>
<dbReference type="AlphaFoldDB" id="A0A0F6YN03"/>
<keyword evidence="1 4" id="KW-0489">Methyltransferase</keyword>
<keyword evidence="5" id="KW-1185">Reference proteome</keyword>
<dbReference type="GO" id="GO:0008168">
    <property type="term" value="F:methyltransferase activity"/>
    <property type="evidence" value="ECO:0007669"/>
    <property type="project" value="UniProtKB-KW"/>
</dbReference>
<evidence type="ECO:0000313" key="4">
    <source>
        <dbReference type="EMBL" id="AKF09847.1"/>
    </source>
</evidence>
<gene>
    <name evidence="4" type="ORF">DB32_006996</name>
</gene>
<dbReference type="EMBL" id="CP011125">
    <property type="protein sequence ID" value="AKF09847.1"/>
    <property type="molecule type" value="Genomic_DNA"/>
</dbReference>
<dbReference type="Pfam" id="PF13649">
    <property type="entry name" value="Methyltransf_25"/>
    <property type="match status" value="1"/>
</dbReference>